<reference evidence="3 4" key="1">
    <citation type="submission" date="2020-05" db="EMBL/GenBank/DDBJ databases">
        <title>Complete genome sequence of Gemmatimonas greenlandica TET16.</title>
        <authorList>
            <person name="Zeng Y."/>
        </authorList>
    </citation>
    <scope>NUCLEOTIDE SEQUENCE [LARGE SCALE GENOMIC DNA]</scope>
    <source>
        <strain evidence="3 4">TET16</strain>
    </source>
</reference>
<dbReference type="EMBL" id="CP053085">
    <property type="protein sequence ID" value="QJR36105.1"/>
    <property type="molecule type" value="Genomic_DNA"/>
</dbReference>
<dbReference type="Pfam" id="PF00534">
    <property type="entry name" value="Glycos_transf_1"/>
    <property type="match status" value="1"/>
</dbReference>
<dbReference type="PANTHER" id="PTHR46401">
    <property type="entry name" value="GLYCOSYLTRANSFERASE WBBK-RELATED"/>
    <property type="match status" value="1"/>
</dbReference>
<evidence type="ECO:0000259" key="2">
    <source>
        <dbReference type="Pfam" id="PF00534"/>
    </source>
</evidence>
<dbReference type="Gene3D" id="3.40.50.2000">
    <property type="entry name" value="Glycogen Phosphorylase B"/>
    <property type="match status" value="2"/>
</dbReference>
<dbReference type="GO" id="GO:0009103">
    <property type="term" value="P:lipopolysaccharide biosynthetic process"/>
    <property type="evidence" value="ECO:0007669"/>
    <property type="project" value="TreeGrafter"/>
</dbReference>
<evidence type="ECO:0000256" key="1">
    <source>
        <dbReference type="ARBA" id="ARBA00022679"/>
    </source>
</evidence>
<name>A0A6M4IPU8_9BACT</name>
<dbReference type="PANTHER" id="PTHR46401:SF2">
    <property type="entry name" value="GLYCOSYLTRANSFERASE WBBK-RELATED"/>
    <property type="match status" value="1"/>
</dbReference>
<sequence>MPLTRRWRVSAAWRDERSVTSGGMHLAIEATKLLGERRGIGRYVRNLLRQFVQQQPSMRFTMYMARPDDAASLTALLASWHEQLAARTTVAPIDALPDSDADLVWYPWNLITTAARRPMVVSTLDLAPMLQLDDQWWRVLKRLKYRRRYERTMSKASAILTISEFSKREIVERLQVDPLRITVTLLAADDLPLDESQAPLPEPAAAVTGPFFLTVGGQEGRKNLLTLYEAMTLLHAHGMTVPLVQCGPGMSPATRALYGAAPWLTHVGYVTDERLVALYRRASALVFPSRYEGFGLPVLEAMRAGGAVICADASSLPEVVGNAALRFAWNDAAALAAQMMRLLQEPGLRDALIAAGHAQAARFSWAKTAAETLSCFDRAAAEGVSRPV</sequence>
<keyword evidence="4" id="KW-1185">Reference proteome</keyword>
<gene>
    <name evidence="3" type="ORF">HKW67_11605</name>
</gene>
<proteinExistence type="predicted"/>
<evidence type="ECO:0000313" key="4">
    <source>
        <dbReference type="Proteomes" id="UP000500938"/>
    </source>
</evidence>
<organism evidence="3 4">
    <name type="scientific">Gemmatimonas groenlandica</name>
    <dbReference type="NCBI Taxonomy" id="2732249"/>
    <lineage>
        <taxon>Bacteria</taxon>
        <taxon>Pseudomonadati</taxon>
        <taxon>Gemmatimonadota</taxon>
        <taxon>Gemmatimonadia</taxon>
        <taxon>Gemmatimonadales</taxon>
        <taxon>Gemmatimonadaceae</taxon>
        <taxon>Gemmatimonas</taxon>
    </lineage>
</organism>
<feature type="domain" description="Glycosyl transferase family 1" evidence="2">
    <location>
        <begin position="207"/>
        <end position="356"/>
    </location>
</feature>
<dbReference type="GO" id="GO:0016757">
    <property type="term" value="F:glycosyltransferase activity"/>
    <property type="evidence" value="ECO:0007669"/>
    <property type="project" value="InterPro"/>
</dbReference>
<dbReference type="Proteomes" id="UP000500938">
    <property type="component" value="Chromosome"/>
</dbReference>
<dbReference type="AlphaFoldDB" id="A0A6M4IPU8"/>
<protein>
    <submittedName>
        <fullName evidence="3">Glycosyltransferase family 4 protein</fullName>
    </submittedName>
</protein>
<dbReference type="SUPFAM" id="SSF53756">
    <property type="entry name" value="UDP-Glycosyltransferase/glycogen phosphorylase"/>
    <property type="match status" value="1"/>
</dbReference>
<accession>A0A6M4IPU8</accession>
<keyword evidence="1 3" id="KW-0808">Transferase</keyword>
<evidence type="ECO:0000313" key="3">
    <source>
        <dbReference type="EMBL" id="QJR36105.1"/>
    </source>
</evidence>
<dbReference type="InterPro" id="IPR001296">
    <property type="entry name" value="Glyco_trans_1"/>
</dbReference>
<dbReference type="CDD" id="cd03809">
    <property type="entry name" value="GT4_MtfB-like"/>
    <property type="match status" value="1"/>
</dbReference>
<dbReference type="KEGG" id="ggr:HKW67_11605"/>